<gene>
    <name evidence="2" type="ORF">HMF8227_02178</name>
</gene>
<evidence type="ECO:0000313" key="3">
    <source>
        <dbReference type="Proteomes" id="UP000245728"/>
    </source>
</evidence>
<dbReference type="OrthoDB" id="6227277at2"/>
<accession>A0A2S2E4Q1</accession>
<proteinExistence type="predicted"/>
<organism evidence="2 3">
    <name type="scientific">Saliniradius amylolyticus</name>
    <dbReference type="NCBI Taxonomy" id="2183582"/>
    <lineage>
        <taxon>Bacteria</taxon>
        <taxon>Pseudomonadati</taxon>
        <taxon>Pseudomonadota</taxon>
        <taxon>Gammaproteobacteria</taxon>
        <taxon>Alteromonadales</taxon>
        <taxon>Alteromonadaceae</taxon>
        <taxon>Saliniradius</taxon>
    </lineage>
</organism>
<evidence type="ECO:0000256" key="1">
    <source>
        <dbReference type="SAM" id="MobiDB-lite"/>
    </source>
</evidence>
<dbReference type="AlphaFoldDB" id="A0A2S2E4Q1"/>
<keyword evidence="3" id="KW-1185">Reference proteome</keyword>
<evidence type="ECO:0000313" key="2">
    <source>
        <dbReference type="EMBL" id="AWL12636.1"/>
    </source>
</evidence>
<dbReference type="RefSeq" id="WP_109340192.1">
    <property type="nucleotide sequence ID" value="NZ_CP029347.1"/>
</dbReference>
<sequence length="159" mass="18265">MSNSDFEQKLQRQIDELPREKHPERDLWTGIERGIQHKAEQRIVSPLWRNAAAVAFVGVLGFGAMEFSGLRVTTDSPMQQLTQQHQSQKRFLLASLDNQPALTDNWQQQLAELEAAAEAIKQALEEDPNNVALLKMLQQVYQQQIDLIEKVHAPKWRQV</sequence>
<protein>
    <submittedName>
        <fullName evidence="2">Uncharacterized protein</fullName>
    </submittedName>
</protein>
<dbReference type="KEGG" id="salh:HMF8227_02178"/>
<dbReference type="EMBL" id="CP029347">
    <property type="protein sequence ID" value="AWL12636.1"/>
    <property type="molecule type" value="Genomic_DNA"/>
</dbReference>
<name>A0A2S2E4Q1_9ALTE</name>
<feature type="region of interest" description="Disordered" evidence="1">
    <location>
        <begin position="1"/>
        <end position="25"/>
    </location>
</feature>
<dbReference type="Proteomes" id="UP000245728">
    <property type="component" value="Chromosome"/>
</dbReference>
<reference evidence="2 3" key="1">
    <citation type="submission" date="2018-05" db="EMBL/GenBank/DDBJ databases">
        <title>Salinimonas sp. HMF8227 Genome sequencing and assembly.</title>
        <authorList>
            <person name="Kang H."/>
            <person name="Kang J."/>
            <person name="Cha I."/>
            <person name="Kim H."/>
            <person name="Joh K."/>
        </authorList>
    </citation>
    <scope>NUCLEOTIDE SEQUENCE [LARGE SCALE GENOMIC DNA]</scope>
    <source>
        <strain evidence="2 3">HMF8227</strain>
    </source>
</reference>